<feature type="domain" description="Methyl-accepting transducer" evidence="8">
    <location>
        <begin position="413"/>
        <end position="656"/>
    </location>
</feature>
<proteinExistence type="inferred from homology"/>
<dbReference type="RefSeq" id="WP_151179995.1">
    <property type="nucleotide sequence ID" value="NZ_CP042906.1"/>
</dbReference>
<dbReference type="PROSITE" id="PS50111">
    <property type="entry name" value="CHEMOTAXIS_TRANSDUC_2"/>
    <property type="match status" value="1"/>
</dbReference>
<dbReference type="PANTHER" id="PTHR32089">
    <property type="entry name" value="METHYL-ACCEPTING CHEMOTAXIS PROTEIN MCPB"/>
    <property type="match status" value="1"/>
</dbReference>
<feature type="transmembrane region" description="Helical" evidence="7">
    <location>
        <begin position="18"/>
        <end position="43"/>
    </location>
</feature>
<keyword evidence="6" id="KW-0175">Coiled coil</keyword>
<dbReference type="Pfam" id="PF12729">
    <property type="entry name" value="4HB_MCP_1"/>
    <property type="match status" value="1"/>
</dbReference>
<dbReference type="Gene3D" id="6.10.340.10">
    <property type="match status" value="1"/>
</dbReference>
<dbReference type="Pfam" id="PF00015">
    <property type="entry name" value="MCPsignal"/>
    <property type="match status" value="1"/>
</dbReference>
<dbReference type="AlphaFoldDB" id="A0A5J6MTE1"/>
<accession>A0A5J6MTE1</accession>
<evidence type="ECO:0000256" key="5">
    <source>
        <dbReference type="PROSITE-ProRule" id="PRU00284"/>
    </source>
</evidence>
<dbReference type="InterPro" id="IPR004089">
    <property type="entry name" value="MCPsignal_dom"/>
</dbReference>
<feature type="transmembrane region" description="Helical" evidence="7">
    <location>
        <begin position="304"/>
        <end position="325"/>
    </location>
</feature>
<dbReference type="Pfam" id="PF00672">
    <property type="entry name" value="HAMP"/>
    <property type="match status" value="1"/>
</dbReference>
<name>A0A5J6MTE1_9PROT</name>
<protein>
    <submittedName>
        <fullName evidence="12">Methyl-accepting chemotaxis protein</fullName>
    </submittedName>
</protein>
<evidence type="ECO:0000259" key="11">
    <source>
        <dbReference type="PROSITE" id="PS51753"/>
    </source>
</evidence>
<keyword evidence="13" id="KW-1185">Reference proteome</keyword>
<sequence>MAQAGSLRFSNLKIGTRLALGTSVILGLLSIVGVVSFVALGAANGKFAEYQSAAHQTVAACAIETDLLRTNLAVTNFIGNDDAQELEAARKASDETLKAIETSVAIFNDTDTERQNIGSIESDMKDYMQDFEQVVSLSKQSDDLMSRLNDAEAKVDGDLTSVMNAAASGGEADATDKAAEAINHLLVARLDVAKYLAGNDPAIAKSAETELQAVTGLAQELHGLLHDVKLQADADEVAGGVKAFADAFDAAQADISARNEIVSGKLEKIAPDMRKRLDETITENQTIEEELGPETTAEMNNTRWTAVTLSIFAVVIGLLIAFFTARSISRPVVGMTRAMESLAGGNKTIEIPGQQRGDEVGLMAKTVQVFKESMIRADRLAEEQEELKRKAEADKKAMLNKMADAFEASVKGVVQSVSSAATQLQSSAQSMSATAEQTNRQSTAVAAASEEASTNVQTVASASEELSASIREISQQMANSSKITREAVDNVERTNNTVKGLAEAAEKIGQVVGLINEIASQTNLLALNATIEAARAGEAGKGFAVVASEVKSLATQTAKATEEIGGQIAAIQAATDQSVEAMGSIGEVMQRINAVTTAVASAVEEQGAATQEISRNVQQASVGTTEVSSNITGVTQAAAETGKAAGQVLTAAGELGQQSVTLQREVDHFIATIRAA</sequence>
<dbReference type="Proteomes" id="UP000326202">
    <property type="component" value="Chromosome"/>
</dbReference>
<dbReference type="GO" id="GO:0007165">
    <property type="term" value="P:signal transduction"/>
    <property type="evidence" value="ECO:0007669"/>
    <property type="project" value="UniProtKB-KW"/>
</dbReference>
<gene>
    <name evidence="12" type="ORF">FRZ44_53000</name>
</gene>
<dbReference type="SMART" id="SM01358">
    <property type="entry name" value="HBM"/>
    <property type="match status" value="1"/>
</dbReference>
<feature type="domain" description="HBM" evidence="11">
    <location>
        <begin position="52"/>
        <end position="292"/>
    </location>
</feature>
<dbReference type="PROSITE" id="PS50192">
    <property type="entry name" value="T_SNARE"/>
    <property type="match status" value="1"/>
</dbReference>
<feature type="domain" description="HAMP" evidence="10">
    <location>
        <begin position="326"/>
        <end position="379"/>
    </location>
</feature>
<feature type="domain" description="T-SNARE coiled-coil homology" evidence="9">
    <location>
        <begin position="572"/>
        <end position="634"/>
    </location>
</feature>
<comment type="similarity">
    <text evidence="4">Belongs to the methyl-accepting chemotaxis (MCP) protein family.</text>
</comment>
<evidence type="ECO:0000259" key="8">
    <source>
        <dbReference type="PROSITE" id="PS50111"/>
    </source>
</evidence>
<keyword evidence="2" id="KW-1003">Cell membrane</keyword>
<keyword evidence="2" id="KW-0997">Cell inner membrane</keyword>
<dbReference type="InterPro" id="IPR000727">
    <property type="entry name" value="T_SNARE_dom"/>
</dbReference>
<dbReference type="SUPFAM" id="SSF58104">
    <property type="entry name" value="Methyl-accepting chemotaxis protein (MCP) signaling domain"/>
    <property type="match status" value="1"/>
</dbReference>
<evidence type="ECO:0000259" key="10">
    <source>
        <dbReference type="PROSITE" id="PS50885"/>
    </source>
</evidence>
<evidence type="ECO:0000256" key="1">
    <source>
        <dbReference type="ARBA" id="ARBA00004429"/>
    </source>
</evidence>
<comment type="subcellular location">
    <subcellularLocation>
        <location evidence="1">Cell inner membrane</location>
        <topology evidence="1">Multi-pass membrane protein</topology>
    </subcellularLocation>
</comment>
<keyword evidence="7" id="KW-1133">Transmembrane helix</keyword>
<dbReference type="InterPro" id="IPR032255">
    <property type="entry name" value="HBM"/>
</dbReference>
<keyword evidence="3 5" id="KW-0807">Transducer</keyword>
<evidence type="ECO:0000313" key="12">
    <source>
        <dbReference type="EMBL" id="QEX19985.1"/>
    </source>
</evidence>
<dbReference type="PROSITE" id="PS51753">
    <property type="entry name" value="HBM"/>
    <property type="match status" value="1"/>
</dbReference>
<dbReference type="PANTHER" id="PTHR32089:SF112">
    <property type="entry name" value="LYSOZYME-LIKE PROTEIN-RELATED"/>
    <property type="match status" value="1"/>
</dbReference>
<evidence type="ECO:0000256" key="6">
    <source>
        <dbReference type="SAM" id="Coils"/>
    </source>
</evidence>
<organism evidence="12 13">
    <name type="scientific">Hypericibacter terrae</name>
    <dbReference type="NCBI Taxonomy" id="2602015"/>
    <lineage>
        <taxon>Bacteria</taxon>
        <taxon>Pseudomonadati</taxon>
        <taxon>Pseudomonadota</taxon>
        <taxon>Alphaproteobacteria</taxon>
        <taxon>Rhodospirillales</taxon>
        <taxon>Dongiaceae</taxon>
        <taxon>Hypericibacter</taxon>
    </lineage>
</organism>
<dbReference type="InterPro" id="IPR003660">
    <property type="entry name" value="HAMP_dom"/>
</dbReference>
<dbReference type="GO" id="GO:0005886">
    <property type="term" value="C:plasma membrane"/>
    <property type="evidence" value="ECO:0007669"/>
    <property type="project" value="UniProtKB-SubCell"/>
</dbReference>
<evidence type="ECO:0000256" key="4">
    <source>
        <dbReference type="ARBA" id="ARBA00029447"/>
    </source>
</evidence>
<evidence type="ECO:0000313" key="13">
    <source>
        <dbReference type="Proteomes" id="UP000326202"/>
    </source>
</evidence>
<dbReference type="SMART" id="SM00304">
    <property type="entry name" value="HAMP"/>
    <property type="match status" value="1"/>
</dbReference>
<feature type="coiled-coil region" evidence="6">
    <location>
        <begin position="370"/>
        <end position="401"/>
    </location>
</feature>
<dbReference type="KEGG" id="htq:FRZ44_53000"/>
<keyword evidence="7" id="KW-0472">Membrane</keyword>
<reference evidence="12 13" key="1">
    <citation type="submission" date="2019-08" db="EMBL/GenBank/DDBJ databases">
        <title>Hyperibacter terrae gen. nov., sp. nov. and Hyperibacter viscosus sp. nov., two new members in the family Rhodospirillaceae isolated from the rhizosphere of Hypericum perforatum.</title>
        <authorList>
            <person name="Noviana Z."/>
        </authorList>
    </citation>
    <scope>NUCLEOTIDE SEQUENCE [LARGE SCALE GENOMIC DNA]</scope>
    <source>
        <strain evidence="12 13">R5913</strain>
    </source>
</reference>
<dbReference type="OrthoDB" id="7317960at2"/>
<evidence type="ECO:0000256" key="3">
    <source>
        <dbReference type="ARBA" id="ARBA00023224"/>
    </source>
</evidence>
<evidence type="ECO:0000259" key="9">
    <source>
        <dbReference type="PROSITE" id="PS50192"/>
    </source>
</evidence>
<dbReference type="PROSITE" id="PS50885">
    <property type="entry name" value="HAMP"/>
    <property type="match status" value="1"/>
</dbReference>
<dbReference type="SMART" id="SM00283">
    <property type="entry name" value="MA"/>
    <property type="match status" value="1"/>
</dbReference>
<dbReference type="InterPro" id="IPR024478">
    <property type="entry name" value="HlyB_4HB_MCP"/>
</dbReference>
<keyword evidence="7" id="KW-0812">Transmembrane</keyword>
<evidence type="ECO:0000256" key="2">
    <source>
        <dbReference type="ARBA" id="ARBA00022519"/>
    </source>
</evidence>
<dbReference type="EMBL" id="CP042906">
    <property type="protein sequence ID" value="QEX19985.1"/>
    <property type="molecule type" value="Genomic_DNA"/>
</dbReference>
<dbReference type="Gene3D" id="1.10.287.950">
    <property type="entry name" value="Methyl-accepting chemotaxis protein"/>
    <property type="match status" value="1"/>
</dbReference>
<evidence type="ECO:0000256" key="7">
    <source>
        <dbReference type="SAM" id="Phobius"/>
    </source>
</evidence>